<reference evidence="1 2" key="1">
    <citation type="submission" date="2024-04" db="EMBL/GenBank/DDBJ databases">
        <authorList>
            <person name="Waldvogel A.-M."/>
            <person name="Schoenle A."/>
        </authorList>
    </citation>
    <scope>NUCLEOTIDE SEQUENCE [LARGE SCALE GENOMIC DNA]</scope>
</reference>
<organism evidence="1 2">
    <name type="scientific">Knipowitschia caucasica</name>
    <name type="common">Caucasian dwarf goby</name>
    <name type="synonym">Pomatoschistus caucasicus</name>
    <dbReference type="NCBI Taxonomy" id="637954"/>
    <lineage>
        <taxon>Eukaryota</taxon>
        <taxon>Metazoa</taxon>
        <taxon>Chordata</taxon>
        <taxon>Craniata</taxon>
        <taxon>Vertebrata</taxon>
        <taxon>Euteleostomi</taxon>
        <taxon>Actinopterygii</taxon>
        <taxon>Neopterygii</taxon>
        <taxon>Teleostei</taxon>
        <taxon>Neoteleostei</taxon>
        <taxon>Acanthomorphata</taxon>
        <taxon>Gobiaria</taxon>
        <taxon>Gobiiformes</taxon>
        <taxon>Gobioidei</taxon>
        <taxon>Gobiidae</taxon>
        <taxon>Gobiinae</taxon>
        <taxon>Knipowitschia</taxon>
    </lineage>
</organism>
<evidence type="ECO:0000313" key="2">
    <source>
        <dbReference type="Proteomes" id="UP001497482"/>
    </source>
</evidence>
<proteinExistence type="predicted"/>
<evidence type="ECO:0000313" key="1">
    <source>
        <dbReference type="EMBL" id="CAL1604524.1"/>
    </source>
</evidence>
<dbReference type="PANTHER" id="PTHR47331:SF5">
    <property type="entry name" value="RIBONUCLEASE H"/>
    <property type="match status" value="1"/>
</dbReference>
<dbReference type="AlphaFoldDB" id="A0AAV2LV22"/>
<keyword evidence="2" id="KW-1185">Reference proteome</keyword>
<dbReference type="EMBL" id="OZ035826">
    <property type="protein sequence ID" value="CAL1604524.1"/>
    <property type="molecule type" value="Genomic_DNA"/>
</dbReference>
<gene>
    <name evidence="1" type="ORF">KC01_LOCUS32021</name>
</gene>
<name>A0AAV2LV22_KNICA</name>
<protein>
    <submittedName>
        <fullName evidence="1">Uncharacterized protein</fullName>
    </submittedName>
</protein>
<dbReference type="PANTHER" id="PTHR47331">
    <property type="entry name" value="PHD-TYPE DOMAIN-CONTAINING PROTEIN"/>
    <property type="match status" value="1"/>
</dbReference>
<accession>A0AAV2LV22</accession>
<dbReference type="Proteomes" id="UP001497482">
    <property type="component" value="Chromosome 4"/>
</dbReference>
<sequence length="105" mass="11475">METEPLLGGLNGESASWFGRRGRGLSYSVAGESCSFSGSAANKAHIPTDETAKAWPIWKNLQTEITPLQDCEVERLVGYNCSQALLPREVVSGKEDEPYAQRTDL</sequence>